<dbReference type="AlphaFoldDB" id="A0A6J4P135"/>
<dbReference type="EMBL" id="CADCUN010000205">
    <property type="protein sequence ID" value="CAA9397983.1"/>
    <property type="molecule type" value="Genomic_DNA"/>
</dbReference>
<feature type="compositionally biased region" description="Basic and acidic residues" evidence="1">
    <location>
        <begin position="173"/>
        <end position="188"/>
    </location>
</feature>
<feature type="compositionally biased region" description="Basic residues" evidence="1">
    <location>
        <begin position="114"/>
        <end position="123"/>
    </location>
</feature>
<feature type="compositionally biased region" description="Gly residues" evidence="1">
    <location>
        <begin position="68"/>
        <end position="81"/>
    </location>
</feature>
<feature type="region of interest" description="Disordered" evidence="1">
    <location>
        <begin position="246"/>
        <end position="271"/>
    </location>
</feature>
<feature type="compositionally biased region" description="Basic and acidic residues" evidence="1">
    <location>
        <begin position="262"/>
        <end position="271"/>
    </location>
</feature>
<accession>A0A6J4P135</accession>
<organism evidence="2">
    <name type="scientific">uncultured Nocardioides sp</name>
    <dbReference type="NCBI Taxonomy" id="198441"/>
    <lineage>
        <taxon>Bacteria</taxon>
        <taxon>Bacillati</taxon>
        <taxon>Actinomycetota</taxon>
        <taxon>Actinomycetes</taxon>
        <taxon>Propionibacteriales</taxon>
        <taxon>Nocardioidaceae</taxon>
        <taxon>Nocardioides</taxon>
        <taxon>environmental samples</taxon>
    </lineage>
</organism>
<proteinExistence type="predicted"/>
<reference evidence="2" key="1">
    <citation type="submission" date="2020-02" db="EMBL/GenBank/DDBJ databases">
        <authorList>
            <person name="Meier V. D."/>
        </authorList>
    </citation>
    <scope>NUCLEOTIDE SEQUENCE</scope>
    <source>
        <strain evidence="2">AVDCRST_MAG60</strain>
    </source>
</reference>
<protein>
    <submittedName>
        <fullName evidence="2">Electron transfer flavoprotein, alpha subunit</fullName>
    </submittedName>
</protein>
<sequence>VRSAGCHRPRRRRGQEADLRAPHHRASARRAVGGLLRSRRQGGRRGREGQGVRRREGLRHRRFRDQGLPGGPQGRGHGAAGPEGLPGRDPVPLHLGGQGGGSPPCDQDRVRPDHRCRRCRGRRGGCPGDHAVGVRRELHRQRHGDQGHAHHHGEAQLGRPRGGRGRGCGGSVHADHLRCRQDDPDHRLAAAPGHRSPRADRGRDRGLGRSWHWRRLRADRAVRRLVGCRCRRLACRGRLRLDAARVPGRPDRQDGLAPALRRQRDLGRDPA</sequence>
<feature type="compositionally biased region" description="Basic and acidic residues" evidence="1">
    <location>
        <begin position="143"/>
        <end position="154"/>
    </location>
</feature>
<feature type="compositionally biased region" description="Basic and acidic residues" evidence="1">
    <location>
        <begin position="45"/>
        <end position="55"/>
    </location>
</feature>
<feature type="non-terminal residue" evidence="2">
    <location>
        <position position="271"/>
    </location>
</feature>
<feature type="compositionally biased region" description="Basic and acidic residues" evidence="1">
    <location>
        <begin position="197"/>
        <end position="206"/>
    </location>
</feature>
<name>A0A6J4P135_9ACTN</name>
<feature type="region of interest" description="Disordered" evidence="1">
    <location>
        <begin position="1"/>
        <end position="206"/>
    </location>
</feature>
<evidence type="ECO:0000313" key="2">
    <source>
        <dbReference type="EMBL" id="CAA9397983.1"/>
    </source>
</evidence>
<feature type="compositionally biased region" description="Basic residues" evidence="1">
    <location>
        <begin position="1"/>
        <end position="13"/>
    </location>
</feature>
<evidence type="ECO:0000256" key="1">
    <source>
        <dbReference type="SAM" id="MobiDB-lite"/>
    </source>
</evidence>
<gene>
    <name evidence="2" type="ORF">AVDCRST_MAG60-1925</name>
</gene>
<feature type="non-terminal residue" evidence="2">
    <location>
        <position position="1"/>
    </location>
</feature>